<dbReference type="SUPFAM" id="SSF52266">
    <property type="entry name" value="SGNH hydrolase"/>
    <property type="match status" value="1"/>
</dbReference>
<dbReference type="InterPro" id="IPR005181">
    <property type="entry name" value="SASA"/>
</dbReference>
<dbReference type="Pfam" id="PF03629">
    <property type="entry name" value="SASA"/>
    <property type="match status" value="1"/>
</dbReference>
<dbReference type="PANTHER" id="PTHR31988">
    <property type="entry name" value="ESTERASE, PUTATIVE (DUF303)-RELATED"/>
    <property type="match status" value="1"/>
</dbReference>
<dbReference type="InterPro" id="IPR052940">
    <property type="entry name" value="Carb_Esterase_6"/>
</dbReference>
<dbReference type="AlphaFoldDB" id="A0AAD1Z052"/>
<dbReference type="Gene3D" id="3.40.50.1110">
    <property type="entry name" value="SGNH hydrolase"/>
    <property type="match status" value="1"/>
</dbReference>
<evidence type="ECO:0000259" key="2">
    <source>
        <dbReference type="Pfam" id="PF03629"/>
    </source>
</evidence>
<organism evidence="3 4">
    <name type="scientific">Fraxinus pennsylvanica</name>
    <dbReference type="NCBI Taxonomy" id="56036"/>
    <lineage>
        <taxon>Eukaryota</taxon>
        <taxon>Viridiplantae</taxon>
        <taxon>Streptophyta</taxon>
        <taxon>Embryophyta</taxon>
        <taxon>Tracheophyta</taxon>
        <taxon>Spermatophyta</taxon>
        <taxon>Magnoliopsida</taxon>
        <taxon>eudicotyledons</taxon>
        <taxon>Gunneridae</taxon>
        <taxon>Pentapetalae</taxon>
        <taxon>asterids</taxon>
        <taxon>lamiids</taxon>
        <taxon>Lamiales</taxon>
        <taxon>Oleaceae</taxon>
        <taxon>Oleeae</taxon>
        <taxon>Fraxinus</taxon>
    </lineage>
</organism>
<evidence type="ECO:0000256" key="1">
    <source>
        <dbReference type="ARBA" id="ARBA00022801"/>
    </source>
</evidence>
<dbReference type="EMBL" id="OU503038">
    <property type="protein sequence ID" value="CAI9757897.1"/>
    <property type="molecule type" value="Genomic_DNA"/>
</dbReference>
<evidence type="ECO:0000313" key="3">
    <source>
        <dbReference type="EMBL" id="CAI9757897.1"/>
    </source>
</evidence>
<reference evidence="3" key="1">
    <citation type="submission" date="2023-05" db="EMBL/GenBank/DDBJ databases">
        <authorList>
            <person name="Huff M."/>
        </authorList>
    </citation>
    <scope>NUCLEOTIDE SEQUENCE</scope>
</reference>
<proteinExistence type="predicted"/>
<evidence type="ECO:0000313" key="4">
    <source>
        <dbReference type="Proteomes" id="UP000834106"/>
    </source>
</evidence>
<dbReference type="InterPro" id="IPR036514">
    <property type="entry name" value="SGNH_hydro_sf"/>
</dbReference>
<name>A0AAD1Z052_9LAMI</name>
<keyword evidence="4" id="KW-1185">Reference proteome</keyword>
<dbReference type="PANTHER" id="PTHR31988:SF26">
    <property type="entry name" value="SGNH HYDROLASE-TYPE ESTERASE DOMAIN-CONTAINING PROTEIN-RELATED"/>
    <property type="match status" value="1"/>
</dbReference>
<dbReference type="GO" id="GO:0016787">
    <property type="term" value="F:hydrolase activity"/>
    <property type="evidence" value="ECO:0007669"/>
    <property type="project" value="UniProtKB-KW"/>
</dbReference>
<dbReference type="Proteomes" id="UP000834106">
    <property type="component" value="Chromosome 3"/>
</dbReference>
<sequence>MAGRGGVVLHWDHYIPLECRSKPTILRLTAGLTWEEAHEPLHKDIDSNKTCGVGPGLAFANSLLGRNPSLGLIGLVPCAVGATSIDEWKRGSFLYNQLLKRAEAALQDGGQIRALLWYQGENDTVNKLDAELYKMRLKEFFIDIRADLASPTLPIVQVALASALGPYLDTVRKAQLGINLPNVTCVDAKGLQVKENDRVHLTTSAQVRLGKMLADGFLRIAPTLD</sequence>
<protein>
    <recommendedName>
        <fullName evidence="2">Sialate O-acetylesterase domain-containing protein</fullName>
    </recommendedName>
</protein>
<keyword evidence="1" id="KW-0378">Hydrolase</keyword>
<accession>A0AAD1Z052</accession>
<gene>
    <name evidence="3" type="ORF">FPE_LOCUS5327</name>
</gene>
<feature type="domain" description="Sialate O-acetylesterase" evidence="2">
    <location>
        <begin position="1"/>
        <end position="218"/>
    </location>
</feature>